<evidence type="ECO:0000313" key="2">
    <source>
        <dbReference type="EMBL" id="CAF0782749.1"/>
    </source>
</evidence>
<dbReference type="AlphaFoldDB" id="A0A813RLY9"/>
<evidence type="ECO:0000256" key="1">
    <source>
        <dbReference type="SAM" id="Phobius"/>
    </source>
</evidence>
<comment type="caution">
    <text evidence="2">The sequence shown here is derived from an EMBL/GenBank/DDBJ whole genome shotgun (WGS) entry which is preliminary data.</text>
</comment>
<keyword evidence="1" id="KW-1133">Transmembrane helix</keyword>
<gene>
    <name evidence="2" type="ORF">JYZ213_LOCUS4270</name>
</gene>
<sequence length="351" mass="38653">MHKTTNGNNNDDDVESIMNNNITIGNNDLSASNPTTTMINNDVQVLQHSNQSYSENYFKKRGMIPKRALTMARTSVEKAMDFVEKNLSFEFMINSTGRICIRSKVTWIIFAIIIVAIITIPTAIILTKNKNDVETNSTSIMMITTEKESITLMLTTTTTEPSSTIMTAEVGLIALESINGIVYGVYNTKINQNSQASRSGDTVGNYPARESPAQACDGNPQTKYLSFGRCSGGKHGVECGSDTGFYLELKRGALLVTGLQICTADDPPERDPITVSLEGSNQSVSNLAFGSSWTLIYNGDSGLKTDPDRYNCGVVQQINNSNRYKSYRFLVSSKRGYENSVQYSELKLFGY</sequence>
<name>A0A813RLY9_9BILA</name>
<dbReference type="Gene3D" id="2.60.120.260">
    <property type="entry name" value="Galactose-binding domain-like"/>
    <property type="match status" value="1"/>
</dbReference>
<organism evidence="2 3">
    <name type="scientific">Adineta steineri</name>
    <dbReference type="NCBI Taxonomy" id="433720"/>
    <lineage>
        <taxon>Eukaryota</taxon>
        <taxon>Metazoa</taxon>
        <taxon>Spiralia</taxon>
        <taxon>Gnathifera</taxon>
        <taxon>Rotifera</taxon>
        <taxon>Eurotatoria</taxon>
        <taxon>Bdelloidea</taxon>
        <taxon>Adinetida</taxon>
        <taxon>Adinetidae</taxon>
        <taxon>Adineta</taxon>
    </lineage>
</organism>
<protein>
    <submittedName>
        <fullName evidence="2">Uncharacterized protein</fullName>
    </submittedName>
</protein>
<accession>A0A813RLY9</accession>
<feature type="transmembrane region" description="Helical" evidence="1">
    <location>
        <begin position="105"/>
        <end position="126"/>
    </location>
</feature>
<evidence type="ECO:0000313" key="3">
    <source>
        <dbReference type="Proteomes" id="UP000663845"/>
    </source>
</evidence>
<keyword evidence="1" id="KW-0812">Transmembrane</keyword>
<dbReference type="EMBL" id="CAJNOG010000024">
    <property type="protein sequence ID" value="CAF0782749.1"/>
    <property type="molecule type" value="Genomic_DNA"/>
</dbReference>
<proteinExistence type="predicted"/>
<keyword evidence="1" id="KW-0472">Membrane</keyword>
<reference evidence="2" key="1">
    <citation type="submission" date="2021-02" db="EMBL/GenBank/DDBJ databases">
        <authorList>
            <person name="Nowell W R."/>
        </authorList>
    </citation>
    <scope>NUCLEOTIDE SEQUENCE</scope>
</reference>
<dbReference type="Proteomes" id="UP000663845">
    <property type="component" value="Unassembled WGS sequence"/>
</dbReference>